<accession>A0ABR0JXZ6</accession>
<feature type="transmembrane region" description="Helical" evidence="2">
    <location>
        <begin position="159"/>
        <end position="181"/>
    </location>
</feature>
<sequence>MSSTSDKKRNNAAQLAQELASSSLWSEAFMPASRTSTTFPTQHAATSSEQRVQVDNLHTAMAQPQQDVDPAPAYSHLPQAHELPATSVNTVPRTGSTARTEREIANSACTDPEQNEDLEEQEQDVRAPLLGHIRRRWNQRTRGHWIHGGKTGRQRHCRLLAMVIAFSVIVSIMVCALVDGFEEDRRRSDNPTGPEYELHKTFESINGAYKLYGRLDLTTMTGAIDIEIDPQPGDQPALLLLSSGTGTITLRLSPNYLHRRHRAARCINTEIRSVTGTVTAEILLGHGSYAVIDTSTGSQILSVMASGIRRQDAVSDLKTYSKTGAQNVTVTSLDSAFEPMTNLRAEHHSFATAPLDIVYPALWLGRIHASASLRGHLGVEGDDLEYVKQGNNEIIAYRGPLRGRQTIEVISDGTGSVSFQC</sequence>
<evidence type="ECO:0000256" key="2">
    <source>
        <dbReference type="SAM" id="Phobius"/>
    </source>
</evidence>
<evidence type="ECO:0000256" key="1">
    <source>
        <dbReference type="SAM" id="MobiDB-lite"/>
    </source>
</evidence>
<dbReference type="EMBL" id="JAVRRG010000181">
    <property type="protein sequence ID" value="KAK5079623.1"/>
    <property type="molecule type" value="Genomic_DNA"/>
</dbReference>
<reference evidence="3 4" key="1">
    <citation type="submission" date="2023-08" db="EMBL/GenBank/DDBJ databases">
        <title>Black Yeasts Isolated from many extreme environments.</title>
        <authorList>
            <person name="Coleine C."/>
            <person name="Stajich J.E."/>
            <person name="Selbmann L."/>
        </authorList>
    </citation>
    <scope>NUCLEOTIDE SEQUENCE [LARGE SCALE GENOMIC DNA]</scope>
    <source>
        <strain evidence="3 4">CCFEE 5885</strain>
    </source>
</reference>
<feature type="compositionally biased region" description="Polar residues" evidence="1">
    <location>
        <begin position="86"/>
        <end position="98"/>
    </location>
</feature>
<keyword evidence="2" id="KW-1133">Transmembrane helix</keyword>
<comment type="caution">
    <text evidence="3">The sequence shown here is derived from an EMBL/GenBank/DDBJ whole genome shotgun (WGS) entry which is preliminary data.</text>
</comment>
<evidence type="ECO:0000313" key="3">
    <source>
        <dbReference type="EMBL" id="KAK5079623.1"/>
    </source>
</evidence>
<proteinExistence type="predicted"/>
<keyword evidence="2" id="KW-0472">Membrane</keyword>
<dbReference type="Proteomes" id="UP001345013">
    <property type="component" value="Unassembled WGS sequence"/>
</dbReference>
<keyword evidence="2" id="KW-0812">Transmembrane</keyword>
<protein>
    <recommendedName>
        <fullName evidence="5">Adhesin domain-containing protein</fullName>
    </recommendedName>
</protein>
<name>A0ABR0JXZ6_9EURO</name>
<gene>
    <name evidence="3" type="ORF">LTR24_009088</name>
</gene>
<evidence type="ECO:0000313" key="4">
    <source>
        <dbReference type="Proteomes" id="UP001345013"/>
    </source>
</evidence>
<evidence type="ECO:0008006" key="5">
    <source>
        <dbReference type="Google" id="ProtNLM"/>
    </source>
</evidence>
<keyword evidence="4" id="KW-1185">Reference proteome</keyword>
<organism evidence="3 4">
    <name type="scientific">Lithohypha guttulata</name>
    <dbReference type="NCBI Taxonomy" id="1690604"/>
    <lineage>
        <taxon>Eukaryota</taxon>
        <taxon>Fungi</taxon>
        <taxon>Dikarya</taxon>
        <taxon>Ascomycota</taxon>
        <taxon>Pezizomycotina</taxon>
        <taxon>Eurotiomycetes</taxon>
        <taxon>Chaetothyriomycetidae</taxon>
        <taxon>Chaetothyriales</taxon>
        <taxon>Trichomeriaceae</taxon>
        <taxon>Lithohypha</taxon>
    </lineage>
</organism>
<feature type="region of interest" description="Disordered" evidence="1">
    <location>
        <begin position="80"/>
        <end position="121"/>
    </location>
</feature>